<dbReference type="RefSeq" id="WP_238277678.1">
    <property type="nucleotide sequence ID" value="NZ_BPQR01000062.1"/>
</dbReference>
<dbReference type="EMBL" id="BPQR01000062">
    <property type="protein sequence ID" value="GJE08154.1"/>
    <property type="molecule type" value="Genomic_DNA"/>
</dbReference>
<gene>
    <name evidence="2" type="ORF">AOPFMNJM_3488</name>
</gene>
<proteinExistence type="predicted"/>
<name>A0ABQ4T2B2_9HYPH</name>
<accession>A0ABQ4T2B2</accession>
<comment type="caution">
    <text evidence="2">The sequence shown here is derived from an EMBL/GenBank/DDBJ whole genome shotgun (WGS) entry which is preliminary data.</text>
</comment>
<dbReference type="Proteomes" id="UP001055102">
    <property type="component" value="Unassembled WGS sequence"/>
</dbReference>
<protein>
    <submittedName>
        <fullName evidence="2">Uncharacterized protein</fullName>
    </submittedName>
</protein>
<evidence type="ECO:0000256" key="1">
    <source>
        <dbReference type="SAM" id="Phobius"/>
    </source>
</evidence>
<evidence type="ECO:0000313" key="3">
    <source>
        <dbReference type="Proteomes" id="UP001055102"/>
    </source>
</evidence>
<evidence type="ECO:0000313" key="2">
    <source>
        <dbReference type="EMBL" id="GJE08154.1"/>
    </source>
</evidence>
<sequence length="386" mass="39687">MPFRSPRPWIALALAALLLAGTAAPLLPGAASAFRLLRAADDPAALSALRLDGVLTPERVGAEIDTAVAAEDEDLARSFLALADAHGVPIEAERRARVAALADGAAYRAARDFAGGAVSGQAEGAAGLAGALAADVSGLGDVRDLLREGVPYLRGEPHDPLLLGLSAVGLAATAATWAGGVGAPARGGLSVLKAARRLGRLPAPLVAALTRMLRAGIDADALRATLKAGARLDLAGLRLGAGAAVRPAALARFRDLGRDVHGLYRAIGSRGVVQVLGLAHTPAEIARAERLAARLGPRTRAVLTLLGRSALVLGGLLATLVQTVLAALAWMLGLALFCRRLGLAIGRAIWPARRAGAPSRDRGLSWSARWDRQRLPWRPVRAAASP</sequence>
<keyword evidence="1" id="KW-0472">Membrane</keyword>
<reference evidence="2" key="1">
    <citation type="journal article" date="2021" name="Front. Microbiol.">
        <title>Comprehensive Comparative Genomics and Phenotyping of Methylobacterium Species.</title>
        <authorList>
            <person name="Alessa O."/>
            <person name="Ogura Y."/>
            <person name="Fujitani Y."/>
            <person name="Takami H."/>
            <person name="Hayashi T."/>
            <person name="Sahin N."/>
            <person name="Tani A."/>
        </authorList>
    </citation>
    <scope>NUCLEOTIDE SEQUENCE</scope>
    <source>
        <strain evidence="2">LMG 23639</strain>
    </source>
</reference>
<feature type="transmembrane region" description="Helical" evidence="1">
    <location>
        <begin position="310"/>
        <end position="337"/>
    </location>
</feature>
<reference evidence="2" key="2">
    <citation type="submission" date="2021-08" db="EMBL/GenBank/DDBJ databases">
        <authorList>
            <person name="Tani A."/>
            <person name="Ola A."/>
            <person name="Ogura Y."/>
            <person name="Katsura K."/>
            <person name="Hayashi T."/>
        </authorList>
    </citation>
    <scope>NUCLEOTIDE SEQUENCE</scope>
    <source>
        <strain evidence="2">LMG 23639</strain>
    </source>
</reference>
<keyword evidence="3" id="KW-1185">Reference proteome</keyword>
<keyword evidence="1" id="KW-0812">Transmembrane</keyword>
<keyword evidence="1" id="KW-1133">Transmembrane helix</keyword>
<organism evidence="2 3">
    <name type="scientific">Methylobacterium jeotgali</name>
    <dbReference type="NCBI Taxonomy" id="381630"/>
    <lineage>
        <taxon>Bacteria</taxon>
        <taxon>Pseudomonadati</taxon>
        <taxon>Pseudomonadota</taxon>
        <taxon>Alphaproteobacteria</taxon>
        <taxon>Hyphomicrobiales</taxon>
        <taxon>Methylobacteriaceae</taxon>
        <taxon>Methylobacterium</taxon>
    </lineage>
</organism>